<keyword evidence="16" id="KW-0411">Iron-sulfur</keyword>
<comment type="catalytic activity">
    <reaction evidence="1">
        <text>ATP + protein L-histidine = ADP + protein N-phospho-L-histidine.</text>
        <dbReference type="EC" id="2.7.13.3"/>
    </reaction>
</comment>
<feature type="coiled-coil region" evidence="19">
    <location>
        <begin position="212"/>
        <end position="239"/>
    </location>
</feature>
<feature type="transmembrane region" description="Helical" evidence="21">
    <location>
        <begin position="64"/>
        <end position="82"/>
    </location>
</feature>
<dbReference type="PRINTS" id="PR00344">
    <property type="entry name" value="BCTRLSENSOR"/>
</dbReference>
<keyword evidence="21" id="KW-0472">Membrane</keyword>
<evidence type="ECO:0000256" key="13">
    <source>
        <dbReference type="ARBA" id="ARBA00022840"/>
    </source>
</evidence>
<evidence type="ECO:0000256" key="16">
    <source>
        <dbReference type="ARBA" id="ARBA00023014"/>
    </source>
</evidence>
<feature type="transmembrane region" description="Helical" evidence="21">
    <location>
        <begin position="191"/>
        <end position="209"/>
    </location>
</feature>
<dbReference type="InterPro" id="IPR003594">
    <property type="entry name" value="HATPase_dom"/>
</dbReference>
<comment type="subcellular location">
    <subcellularLocation>
        <location evidence="3">Cytoplasm</location>
    </subcellularLocation>
</comment>
<dbReference type="GO" id="GO:0016020">
    <property type="term" value="C:membrane"/>
    <property type="evidence" value="ECO:0007669"/>
    <property type="project" value="InterPro"/>
</dbReference>
<evidence type="ECO:0000313" key="23">
    <source>
        <dbReference type="EMBL" id="KGM00610.1"/>
    </source>
</evidence>
<evidence type="ECO:0000256" key="18">
    <source>
        <dbReference type="ARBA" id="ARBA00030800"/>
    </source>
</evidence>
<dbReference type="GO" id="GO:0051539">
    <property type="term" value="F:4 iron, 4 sulfur cluster binding"/>
    <property type="evidence" value="ECO:0007669"/>
    <property type="project" value="UniProtKB-KW"/>
</dbReference>
<keyword evidence="10" id="KW-0479">Metal-binding</keyword>
<dbReference type="GO" id="GO:0005737">
    <property type="term" value="C:cytoplasm"/>
    <property type="evidence" value="ECO:0007669"/>
    <property type="project" value="UniProtKB-SubCell"/>
</dbReference>
<evidence type="ECO:0000256" key="19">
    <source>
        <dbReference type="SAM" id="Coils"/>
    </source>
</evidence>
<proteinExistence type="predicted"/>
<evidence type="ECO:0000256" key="1">
    <source>
        <dbReference type="ARBA" id="ARBA00000085"/>
    </source>
</evidence>
<feature type="region of interest" description="Disordered" evidence="20">
    <location>
        <begin position="1"/>
        <end position="25"/>
    </location>
</feature>
<feature type="domain" description="Histidine kinase" evidence="22">
    <location>
        <begin position="248"/>
        <end position="441"/>
    </location>
</feature>
<dbReference type="Gene3D" id="1.20.5.1930">
    <property type="match status" value="1"/>
</dbReference>
<dbReference type="RefSeq" id="WP_141371874.1">
    <property type="nucleotide sequence ID" value="NZ_AXNT01000186.1"/>
</dbReference>
<feature type="transmembrane region" description="Helical" evidence="21">
    <location>
        <begin position="161"/>
        <end position="179"/>
    </location>
</feature>
<evidence type="ECO:0000313" key="24">
    <source>
        <dbReference type="Proteomes" id="UP000029833"/>
    </source>
</evidence>
<dbReference type="PANTHER" id="PTHR24421:SF10">
    <property type="entry name" value="NITRATE_NITRITE SENSOR PROTEIN NARQ"/>
    <property type="match status" value="1"/>
</dbReference>
<protein>
    <recommendedName>
        <fullName evidence="5">Oxygen sensor histidine kinase NreB</fullName>
        <ecNumber evidence="4">2.7.13.3</ecNumber>
    </recommendedName>
    <alternativeName>
        <fullName evidence="18">Nitrogen regulation protein B</fullName>
    </alternativeName>
</protein>
<comment type="cofactor">
    <cofactor evidence="2">
        <name>[4Fe-4S] cluster</name>
        <dbReference type="ChEBI" id="CHEBI:49883"/>
    </cofactor>
</comment>
<dbReference type="InterPro" id="IPR005467">
    <property type="entry name" value="His_kinase_dom"/>
</dbReference>
<evidence type="ECO:0000256" key="14">
    <source>
        <dbReference type="ARBA" id="ARBA00023004"/>
    </source>
</evidence>
<evidence type="ECO:0000256" key="15">
    <source>
        <dbReference type="ARBA" id="ARBA00023012"/>
    </source>
</evidence>
<evidence type="ECO:0000256" key="10">
    <source>
        <dbReference type="ARBA" id="ARBA00022723"/>
    </source>
</evidence>
<feature type="transmembrane region" description="Helical" evidence="21">
    <location>
        <begin position="124"/>
        <end position="149"/>
    </location>
</feature>
<accession>A0A0A0B1B6</accession>
<evidence type="ECO:0000256" key="6">
    <source>
        <dbReference type="ARBA" id="ARBA00022485"/>
    </source>
</evidence>
<name>A0A0A0B1B6_9CELL</name>
<dbReference type="STRING" id="1408250.Q760_07365"/>
<feature type="region of interest" description="Disordered" evidence="20">
    <location>
        <begin position="480"/>
        <end position="509"/>
    </location>
</feature>
<keyword evidence="15" id="KW-0902">Two-component regulatory system</keyword>
<feature type="compositionally biased region" description="Gly residues" evidence="20">
    <location>
        <begin position="481"/>
        <end position="490"/>
    </location>
</feature>
<keyword evidence="7" id="KW-0963">Cytoplasm</keyword>
<evidence type="ECO:0000256" key="9">
    <source>
        <dbReference type="ARBA" id="ARBA00022679"/>
    </source>
</evidence>
<evidence type="ECO:0000256" key="2">
    <source>
        <dbReference type="ARBA" id="ARBA00001966"/>
    </source>
</evidence>
<keyword evidence="8" id="KW-0597">Phosphoprotein</keyword>
<keyword evidence="12" id="KW-0418">Kinase</keyword>
<gene>
    <name evidence="23" type="ORF">Q760_07365</name>
</gene>
<keyword evidence="11" id="KW-0547">Nucleotide-binding</keyword>
<keyword evidence="6" id="KW-0004">4Fe-4S</keyword>
<evidence type="ECO:0000256" key="12">
    <source>
        <dbReference type="ARBA" id="ARBA00022777"/>
    </source>
</evidence>
<reference evidence="23 24" key="1">
    <citation type="submission" date="2013-10" db="EMBL/GenBank/DDBJ databases">
        <authorList>
            <person name="Wang G."/>
            <person name="Zhuang W."/>
        </authorList>
    </citation>
    <scope>NUCLEOTIDE SEQUENCE [LARGE SCALE GENOMIC DNA]</scope>
    <source>
        <strain evidence="23 24">DSM 20118</strain>
    </source>
</reference>
<dbReference type="Pfam" id="PF07730">
    <property type="entry name" value="HisKA_3"/>
    <property type="match status" value="1"/>
</dbReference>
<keyword evidence="13" id="KW-0067">ATP-binding</keyword>
<feature type="compositionally biased region" description="Low complexity" evidence="20">
    <location>
        <begin position="491"/>
        <end position="503"/>
    </location>
</feature>
<organism evidence="23 24">
    <name type="scientific">Cellulomonas cellasea DSM 20118</name>
    <dbReference type="NCBI Taxonomy" id="1408250"/>
    <lineage>
        <taxon>Bacteria</taxon>
        <taxon>Bacillati</taxon>
        <taxon>Actinomycetota</taxon>
        <taxon>Actinomycetes</taxon>
        <taxon>Micrococcales</taxon>
        <taxon>Cellulomonadaceae</taxon>
        <taxon>Cellulomonas</taxon>
    </lineage>
</organism>
<dbReference type="Proteomes" id="UP000029833">
    <property type="component" value="Unassembled WGS sequence"/>
</dbReference>
<keyword evidence="19" id="KW-0175">Coiled coil</keyword>
<dbReference type="OrthoDB" id="144293at2"/>
<dbReference type="InterPro" id="IPR036890">
    <property type="entry name" value="HATPase_C_sf"/>
</dbReference>
<comment type="caution">
    <text evidence="23">The sequence shown here is derived from an EMBL/GenBank/DDBJ whole genome shotgun (WGS) entry which is preliminary data.</text>
</comment>
<dbReference type="PROSITE" id="PS50109">
    <property type="entry name" value="HIS_KIN"/>
    <property type="match status" value="1"/>
</dbReference>
<dbReference type="InterPro" id="IPR011712">
    <property type="entry name" value="Sig_transdc_His_kin_sub3_dim/P"/>
</dbReference>
<dbReference type="SMART" id="SM00387">
    <property type="entry name" value="HATPase_c"/>
    <property type="match status" value="1"/>
</dbReference>
<dbReference type="EC" id="2.7.13.3" evidence="4"/>
<dbReference type="EMBL" id="AXNT01000186">
    <property type="protein sequence ID" value="KGM00610.1"/>
    <property type="molecule type" value="Genomic_DNA"/>
</dbReference>
<dbReference type="GO" id="GO:0005524">
    <property type="term" value="F:ATP binding"/>
    <property type="evidence" value="ECO:0007669"/>
    <property type="project" value="UniProtKB-KW"/>
</dbReference>
<feature type="compositionally biased region" description="Basic and acidic residues" evidence="20">
    <location>
        <begin position="1"/>
        <end position="11"/>
    </location>
</feature>
<evidence type="ECO:0000256" key="5">
    <source>
        <dbReference type="ARBA" id="ARBA00017322"/>
    </source>
</evidence>
<evidence type="ECO:0000256" key="8">
    <source>
        <dbReference type="ARBA" id="ARBA00022553"/>
    </source>
</evidence>
<dbReference type="GO" id="GO:0046872">
    <property type="term" value="F:metal ion binding"/>
    <property type="evidence" value="ECO:0007669"/>
    <property type="project" value="UniProtKB-KW"/>
</dbReference>
<keyword evidence="21" id="KW-1133">Transmembrane helix</keyword>
<dbReference type="Gene3D" id="3.30.565.10">
    <property type="entry name" value="Histidine kinase-like ATPase, C-terminal domain"/>
    <property type="match status" value="1"/>
</dbReference>
<comment type="function">
    <text evidence="17">Member of the two-component regulatory system NreB/NreC involved in the control of dissimilatory nitrate/nitrite reduction in response to oxygen. NreB functions as a direct oxygen sensor histidine kinase which is autophosphorylated, in the absence of oxygen, probably at the conserved histidine residue, and transfers its phosphate group probably to a conserved aspartate residue of NreC. NreB/NreC activates the expression of the nitrate (narGHJI) and nitrite (nir) reductase operons, as well as the putative nitrate transporter gene narT.</text>
</comment>
<sequence length="509" mass="52184">MTRADEPRAERPAAAPTGGDRPIGAHGALHRMGLAQADATDPADRPARRPGAERAEFWARTLRGWDVAFYVMVAIACASFLFDGHDPAETTVSFAAMALLATAYTAIGRRAALRGDARLAHTYLAVLVVVVVLVVRLEPMGTLLLFIAYSQIWFFCQRRTTAAAIALVLAVGASVAMGLRGWADRAQWVEIAGQMGIGLMFSVLLGLWITQIAEQSEERAGLIERLEAAQAELAATNHAAGVLAERERLAQEIHDTLAQGFTSVVMLAQAAGAELDRGAVDATRGRVEQIEDVARENLAEARALVAAFGPAGLQQQGLRDALTRLAERFAAETGVQVDVDLGQDAPLSRDTEVVLLRGAQEALANVRKHADARRVRLRLGVDDGSVELEVHDDGRGMPPEMSRGVGLRGMHERVRAGGGTLDVGAAPGGGTRVLVRMPAAGVDGGGGAPAGGAGGAGVGGAAVGGGAVGDAAIGDAAVEGAGVGGEGAGDTGARSASAAAPAGRPGGAS</sequence>
<dbReference type="InterPro" id="IPR050482">
    <property type="entry name" value="Sensor_HK_TwoCompSys"/>
</dbReference>
<dbReference type="GO" id="GO:0046983">
    <property type="term" value="F:protein dimerization activity"/>
    <property type="evidence" value="ECO:0007669"/>
    <property type="project" value="InterPro"/>
</dbReference>
<feature type="transmembrane region" description="Helical" evidence="21">
    <location>
        <begin position="94"/>
        <end position="112"/>
    </location>
</feature>
<evidence type="ECO:0000256" key="7">
    <source>
        <dbReference type="ARBA" id="ARBA00022490"/>
    </source>
</evidence>
<evidence type="ECO:0000256" key="11">
    <source>
        <dbReference type="ARBA" id="ARBA00022741"/>
    </source>
</evidence>
<dbReference type="SUPFAM" id="SSF55874">
    <property type="entry name" value="ATPase domain of HSP90 chaperone/DNA topoisomerase II/histidine kinase"/>
    <property type="match status" value="1"/>
</dbReference>
<evidence type="ECO:0000256" key="21">
    <source>
        <dbReference type="SAM" id="Phobius"/>
    </source>
</evidence>
<evidence type="ECO:0000256" key="20">
    <source>
        <dbReference type="SAM" id="MobiDB-lite"/>
    </source>
</evidence>
<evidence type="ECO:0000259" key="22">
    <source>
        <dbReference type="PROSITE" id="PS50109"/>
    </source>
</evidence>
<evidence type="ECO:0000256" key="3">
    <source>
        <dbReference type="ARBA" id="ARBA00004496"/>
    </source>
</evidence>
<evidence type="ECO:0000256" key="17">
    <source>
        <dbReference type="ARBA" id="ARBA00024827"/>
    </source>
</evidence>
<dbReference type="CDD" id="cd16917">
    <property type="entry name" value="HATPase_UhpB-NarQ-NarX-like"/>
    <property type="match status" value="1"/>
</dbReference>
<keyword evidence="14" id="KW-0408">Iron</keyword>
<keyword evidence="24" id="KW-1185">Reference proteome</keyword>
<dbReference type="PANTHER" id="PTHR24421">
    <property type="entry name" value="NITRATE/NITRITE SENSOR PROTEIN NARX-RELATED"/>
    <property type="match status" value="1"/>
</dbReference>
<dbReference type="InterPro" id="IPR004358">
    <property type="entry name" value="Sig_transdc_His_kin-like_C"/>
</dbReference>
<dbReference type="AlphaFoldDB" id="A0A0A0B1B6"/>
<dbReference type="Pfam" id="PF02518">
    <property type="entry name" value="HATPase_c"/>
    <property type="match status" value="1"/>
</dbReference>
<keyword evidence="9" id="KW-0808">Transferase</keyword>
<dbReference type="GO" id="GO:0000155">
    <property type="term" value="F:phosphorelay sensor kinase activity"/>
    <property type="evidence" value="ECO:0007669"/>
    <property type="project" value="InterPro"/>
</dbReference>
<keyword evidence="21" id="KW-0812">Transmembrane</keyword>
<evidence type="ECO:0000256" key="4">
    <source>
        <dbReference type="ARBA" id="ARBA00012438"/>
    </source>
</evidence>